<organism evidence="2 3">
    <name type="scientific">Coptis chinensis</name>
    <dbReference type="NCBI Taxonomy" id="261450"/>
    <lineage>
        <taxon>Eukaryota</taxon>
        <taxon>Viridiplantae</taxon>
        <taxon>Streptophyta</taxon>
        <taxon>Embryophyta</taxon>
        <taxon>Tracheophyta</taxon>
        <taxon>Spermatophyta</taxon>
        <taxon>Magnoliopsida</taxon>
        <taxon>Ranunculales</taxon>
        <taxon>Ranunculaceae</taxon>
        <taxon>Coptidoideae</taxon>
        <taxon>Coptis</taxon>
    </lineage>
</organism>
<accession>A0A835HSM0</accession>
<protein>
    <recommendedName>
        <fullName evidence="1">FBD domain-containing protein</fullName>
    </recommendedName>
</protein>
<dbReference type="AlphaFoldDB" id="A0A835HSM0"/>
<gene>
    <name evidence="2" type="ORF">IFM89_023670</name>
</gene>
<dbReference type="InterPro" id="IPR006566">
    <property type="entry name" value="FBD"/>
</dbReference>
<dbReference type="Proteomes" id="UP000631114">
    <property type="component" value="Unassembled WGS sequence"/>
</dbReference>
<dbReference type="EMBL" id="JADFTS010000005">
    <property type="protein sequence ID" value="KAF9606215.1"/>
    <property type="molecule type" value="Genomic_DNA"/>
</dbReference>
<reference evidence="2 3" key="1">
    <citation type="submission" date="2020-10" db="EMBL/GenBank/DDBJ databases">
        <title>The Coptis chinensis genome and diversification of protoberbering-type alkaloids.</title>
        <authorList>
            <person name="Wang B."/>
            <person name="Shu S."/>
            <person name="Song C."/>
            <person name="Liu Y."/>
        </authorList>
    </citation>
    <scope>NUCLEOTIDE SEQUENCE [LARGE SCALE GENOMIC DNA]</scope>
    <source>
        <strain evidence="2">HL-2020</strain>
        <tissue evidence="2">Leaf</tissue>
    </source>
</reference>
<name>A0A835HSM0_9MAGN</name>
<comment type="caution">
    <text evidence="2">The sequence shown here is derived from an EMBL/GenBank/DDBJ whole genome shotgun (WGS) entry which is preliminary data.</text>
</comment>
<keyword evidence="3" id="KW-1185">Reference proteome</keyword>
<sequence>MCIQMLSWDPDLAASLTSCCSLRRLQLVTDPFKDSLKVLILLLRTSQPGNFGDMFCECLESVLVRSEFSKELFDAYLSKHLTGHLMKHIKTIEIEDFQVAAEDEFHIVKYLLENATSLKKMKIKYHDKAQKDLKFRMLVAESLLTITKASPHAVIVFS</sequence>
<evidence type="ECO:0000313" key="3">
    <source>
        <dbReference type="Proteomes" id="UP000631114"/>
    </source>
</evidence>
<evidence type="ECO:0000313" key="2">
    <source>
        <dbReference type="EMBL" id="KAF9606215.1"/>
    </source>
</evidence>
<dbReference type="SMART" id="SM00579">
    <property type="entry name" value="FBD"/>
    <property type="match status" value="1"/>
</dbReference>
<feature type="domain" description="FBD" evidence="1">
    <location>
        <begin position="83"/>
        <end position="158"/>
    </location>
</feature>
<proteinExistence type="predicted"/>
<dbReference type="Pfam" id="PF08387">
    <property type="entry name" value="FBD"/>
    <property type="match status" value="1"/>
</dbReference>
<evidence type="ECO:0000259" key="1">
    <source>
        <dbReference type="SMART" id="SM00579"/>
    </source>
</evidence>